<reference evidence="1" key="1">
    <citation type="journal article" date="2020" name="Stud. Mycol.">
        <title>101 Dothideomycetes genomes: a test case for predicting lifestyles and emergence of pathogens.</title>
        <authorList>
            <person name="Haridas S."/>
            <person name="Albert R."/>
            <person name="Binder M."/>
            <person name="Bloem J."/>
            <person name="Labutti K."/>
            <person name="Salamov A."/>
            <person name="Andreopoulos B."/>
            <person name="Baker S."/>
            <person name="Barry K."/>
            <person name="Bills G."/>
            <person name="Bluhm B."/>
            <person name="Cannon C."/>
            <person name="Castanera R."/>
            <person name="Culley D."/>
            <person name="Daum C."/>
            <person name="Ezra D."/>
            <person name="Gonzalez J."/>
            <person name="Henrissat B."/>
            <person name="Kuo A."/>
            <person name="Liang C."/>
            <person name="Lipzen A."/>
            <person name="Lutzoni F."/>
            <person name="Magnuson J."/>
            <person name="Mondo S."/>
            <person name="Nolan M."/>
            <person name="Ohm R."/>
            <person name="Pangilinan J."/>
            <person name="Park H.-J."/>
            <person name="Ramirez L."/>
            <person name="Alfaro M."/>
            <person name="Sun H."/>
            <person name="Tritt A."/>
            <person name="Yoshinaga Y."/>
            <person name="Zwiers L.-H."/>
            <person name="Turgeon B."/>
            <person name="Goodwin S."/>
            <person name="Spatafora J."/>
            <person name="Crous P."/>
            <person name="Grigoriev I."/>
        </authorList>
    </citation>
    <scope>NUCLEOTIDE SEQUENCE</scope>
    <source>
        <strain evidence="1">CBS 115976</strain>
    </source>
</reference>
<dbReference type="AlphaFoldDB" id="A0A6A6URD6"/>
<organism evidence="1 2">
    <name type="scientific">Microthyrium microscopicum</name>
    <dbReference type="NCBI Taxonomy" id="703497"/>
    <lineage>
        <taxon>Eukaryota</taxon>
        <taxon>Fungi</taxon>
        <taxon>Dikarya</taxon>
        <taxon>Ascomycota</taxon>
        <taxon>Pezizomycotina</taxon>
        <taxon>Dothideomycetes</taxon>
        <taxon>Dothideomycetes incertae sedis</taxon>
        <taxon>Microthyriales</taxon>
        <taxon>Microthyriaceae</taxon>
        <taxon>Microthyrium</taxon>
    </lineage>
</organism>
<dbReference type="Proteomes" id="UP000799302">
    <property type="component" value="Unassembled WGS sequence"/>
</dbReference>
<dbReference type="OrthoDB" id="1046782at2759"/>
<dbReference type="PANTHER" id="PTHR13593">
    <property type="match status" value="1"/>
</dbReference>
<accession>A0A6A6URD6</accession>
<dbReference type="SUPFAM" id="SSF51695">
    <property type="entry name" value="PLC-like phosphodiesterases"/>
    <property type="match status" value="1"/>
</dbReference>
<keyword evidence="2" id="KW-1185">Reference proteome</keyword>
<dbReference type="EMBL" id="MU004231">
    <property type="protein sequence ID" value="KAF2673484.1"/>
    <property type="molecule type" value="Genomic_DNA"/>
</dbReference>
<protein>
    <submittedName>
        <fullName evidence="1">PLC-like phosphodiesterase</fullName>
    </submittedName>
</protein>
<proteinExistence type="predicted"/>
<dbReference type="InterPro" id="IPR017946">
    <property type="entry name" value="PLC-like_Pdiesterase_TIM-brl"/>
</dbReference>
<dbReference type="InterPro" id="IPR051057">
    <property type="entry name" value="PI-PLC_domain"/>
</dbReference>
<sequence>MPSKGVDAYAYICAGGCEVEFSVPGENITKRDLGDWTSDHLEVDKSKLHGTFNFTGQFNFKVTRNGEVITTQWADINTMTGNIEKSSMRTMFDQTSWISNELIITYIFYDAGSGEVGLPNSHQCYVVVSPNFSNWMGEAAPPGSDKGGKPFWRFALPAVHDVGMNSMSVPEALVQSAGTPFVTLLKQESNVFNKIADNATSGIVSAIAPNIISGLAVTQKDKLPDLLAIGSRYFEFRPARVHDKVKGYNCVPDEYYFTHGPIPGMMYKSFLNDVVAFLVSHPTEIIVVQLRWDGVPNECNRPNDDDLHNMLNEALGQANGSINIGNLDDMHRESIDSLRNSGRRLIMLKEVNSLSSYTDEANATLNGDSMVAEFDRLNTERQNDVAFTNIQCQATATNIRDVVIYSALSADVSNSCLMATKSICDRKTLPWIRNNALDRLKAEQNLVIMNDFFDGATADVAIELSKRRLDW</sequence>
<dbReference type="GO" id="GO:0006629">
    <property type="term" value="P:lipid metabolic process"/>
    <property type="evidence" value="ECO:0007669"/>
    <property type="project" value="InterPro"/>
</dbReference>
<name>A0A6A6URD6_9PEZI</name>
<gene>
    <name evidence="1" type="ORF">BT63DRAFT_158050</name>
</gene>
<dbReference type="PANTHER" id="PTHR13593:SF146">
    <property type="entry name" value="PLC-LIKE PHOSPHODIESTERASE"/>
    <property type="match status" value="1"/>
</dbReference>
<dbReference type="Gene3D" id="3.20.20.190">
    <property type="entry name" value="Phosphatidylinositol (PI) phosphodiesterase"/>
    <property type="match status" value="1"/>
</dbReference>
<evidence type="ECO:0000313" key="1">
    <source>
        <dbReference type="EMBL" id="KAF2673484.1"/>
    </source>
</evidence>
<evidence type="ECO:0000313" key="2">
    <source>
        <dbReference type="Proteomes" id="UP000799302"/>
    </source>
</evidence>
<dbReference type="GO" id="GO:0008081">
    <property type="term" value="F:phosphoric diester hydrolase activity"/>
    <property type="evidence" value="ECO:0007669"/>
    <property type="project" value="InterPro"/>
</dbReference>